<dbReference type="GO" id="GO:0005524">
    <property type="term" value="F:ATP binding"/>
    <property type="evidence" value="ECO:0007669"/>
    <property type="project" value="UniProtKB-KW"/>
</dbReference>
<dbReference type="PANTHER" id="PTHR10457">
    <property type="entry name" value="MEVALONATE KINASE/GALACTOKINASE"/>
    <property type="match status" value="1"/>
</dbReference>
<dbReference type="InterPro" id="IPR019539">
    <property type="entry name" value="GalKase_N"/>
</dbReference>
<dbReference type="Proteomes" id="UP000054007">
    <property type="component" value="Unassembled WGS sequence"/>
</dbReference>
<comment type="similarity">
    <text evidence="1">Belongs to the GHMP kinase family. GalK subfamily.</text>
</comment>
<dbReference type="GO" id="GO:0005829">
    <property type="term" value="C:cytosol"/>
    <property type="evidence" value="ECO:0007669"/>
    <property type="project" value="TreeGrafter"/>
</dbReference>
<reference evidence="9 10" key="1">
    <citation type="journal article" date="2015" name="Fungal Genet. Biol.">
        <title>Evolution of novel wood decay mechanisms in Agaricales revealed by the genome sequences of Fistulina hepatica and Cylindrobasidium torrendii.</title>
        <authorList>
            <person name="Floudas D."/>
            <person name="Held B.W."/>
            <person name="Riley R."/>
            <person name="Nagy L.G."/>
            <person name="Koehler G."/>
            <person name="Ransdell A.S."/>
            <person name="Younus H."/>
            <person name="Chow J."/>
            <person name="Chiniquy J."/>
            <person name="Lipzen A."/>
            <person name="Tritt A."/>
            <person name="Sun H."/>
            <person name="Haridas S."/>
            <person name="LaButti K."/>
            <person name="Ohm R.A."/>
            <person name="Kues U."/>
            <person name="Blanchette R.A."/>
            <person name="Grigoriev I.V."/>
            <person name="Minto R.E."/>
            <person name="Hibbett D.S."/>
        </authorList>
    </citation>
    <scope>NUCLEOTIDE SEQUENCE [LARGE SCALE GENOMIC DNA]</scope>
    <source>
        <strain evidence="9 10">FP15055 ss-10</strain>
    </source>
</reference>
<dbReference type="PRINTS" id="PR00959">
    <property type="entry name" value="MEVGALKINASE"/>
</dbReference>
<evidence type="ECO:0000256" key="6">
    <source>
        <dbReference type="SAM" id="MobiDB-lite"/>
    </source>
</evidence>
<dbReference type="InterPro" id="IPR014721">
    <property type="entry name" value="Ribsml_uS5_D2-typ_fold_subgr"/>
</dbReference>
<feature type="compositionally biased region" description="Basic and acidic residues" evidence="6">
    <location>
        <begin position="1"/>
        <end position="14"/>
    </location>
</feature>
<dbReference type="Pfam" id="PF00288">
    <property type="entry name" value="GHMP_kinases_N"/>
    <property type="match status" value="1"/>
</dbReference>
<dbReference type="Gene3D" id="3.30.230.10">
    <property type="match status" value="1"/>
</dbReference>
<gene>
    <name evidence="9" type="ORF">CYLTODRAFT_415767</name>
</gene>
<dbReference type="InterPro" id="IPR006203">
    <property type="entry name" value="GHMP_knse_ATP-bd_CS"/>
</dbReference>
<feature type="domain" description="GHMP kinase N-terminal" evidence="7">
    <location>
        <begin position="253"/>
        <end position="304"/>
    </location>
</feature>
<dbReference type="EMBL" id="KN881121">
    <property type="protein sequence ID" value="KIY60972.1"/>
    <property type="molecule type" value="Genomic_DNA"/>
</dbReference>
<keyword evidence="5" id="KW-0067">ATP-binding</keyword>
<evidence type="ECO:0000259" key="8">
    <source>
        <dbReference type="Pfam" id="PF10509"/>
    </source>
</evidence>
<name>A0A0D7ARX9_9AGAR</name>
<dbReference type="Pfam" id="PF10509">
    <property type="entry name" value="GalKase_gal_bdg"/>
    <property type="match status" value="1"/>
</dbReference>
<dbReference type="SUPFAM" id="SSF54211">
    <property type="entry name" value="Ribosomal protein S5 domain 2-like"/>
    <property type="match status" value="1"/>
</dbReference>
<evidence type="ECO:0000259" key="7">
    <source>
        <dbReference type="Pfam" id="PF00288"/>
    </source>
</evidence>
<sequence>MNLADSKRKKERGTAQRTSTPAPETERSLPAHPTQRLTLSPEWPPNHKRRVNTGQPEGVEMDTMDAGTDVIETPGWAGACWRSDCPRPKSRSKEMRCIGLGPWGSRRFVFGPACDVEMLTLGSKTRTRQLEPKHENTGDKIDSNAMKVTVQLGEHIDYCLFGVLPAAVERDILIAIAPRVHDVQGRAIPLPTTFCLNTPELPLLHPAMGLGIPQCAPSHGAWKSTLPNCDGRAMSRLDTTSQGTLNHYFTPASPVPVDLLVTGLVPAGSGLSSSAAMVVASTLAFLTVNGKLEPNLANIGTKINKDKLFQLAFSFFPTLLATPVALPPGTVFVCANSLVVSDKAASAEFQYNPRVVETLAAARALAPRLGVKVGPKEAVTLREVLGRHCVGETEGEEISVEKLEEALVKLTREVEGLRPATSADGQLGVKLEEMVALTGLDAATFDEL</sequence>
<dbReference type="PROSITE" id="PS00627">
    <property type="entry name" value="GHMP_KINASES_ATP"/>
    <property type="match status" value="1"/>
</dbReference>
<dbReference type="PANTHER" id="PTHR10457:SF7">
    <property type="entry name" value="GALACTOKINASE-RELATED"/>
    <property type="match status" value="1"/>
</dbReference>
<feature type="domain" description="Galactokinase N-terminal" evidence="8">
    <location>
        <begin position="152"/>
        <end position="178"/>
    </location>
</feature>
<dbReference type="InterPro" id="IPR020568">
    <property type="entry name" value="Ribosomal_Su5_D2-typ_SF"/>
</dbReference>
<accession>A0A0D7ARX9</accession>
<evidence type="ECO:0000256" key="2">
    <source>
        <dbReference type="ARBA" id="ARBA00022679"/>
    </source>
</evidence>
<keyword evidence="2" id="KW-0808">Transferase</keyword>
<evidence type="ECO:0000313" key="9">
    <source>
        <dbReference type="EMBL" id="KIY60972.1"/>
    </source>
</evidence>
<keyword evidence="10" id="KW-1185">Reference proteome</keyword>
<organism evidence="9 10">
    <name type="scientific">Cylindrobasidium torrendii FP15055 ss-10</name>
    <dbReference type="NCBI Taxonomy" id="1314674"/>
    <lineage>
        <taxon>Eukaryota</taxon>
        <taxon>Fungi</taxon>
        <taxon>Dikarya</taxon>
        <taxon>Basidiomycota</taxon>
        <taxon>Agaricomycotina</taxon>
        <taxon>Agaricomycetes</taxon>
        <taxon>Agaricomycetidae</taxon>
        <taxon>Agaricales</taxon>
        <taxon>Marasmiineae</taxon>
        <taxon>Physalacriaceae</taxon>
        <taxon>Cylindrobasidium</taxon>
    </lineage>
</organism>
<evidence type="ECO:0000256" key="4">
    <source>
        <dbReference type="ARBA" id="ARBA00022777"/>
    </source>
</evidence>
<dbReference type="GO" id="GO:0006012">
    <property type="term" value="P:galactose metabolic process"/>
    <property type="evidence" value="ECO:0007669"/>
    <property type="project" value="TreeGrafter"/>
</dbReference>
<evidence type="ECO:0000256" key="5">
    <source>
        <dbReference type="ARBA" id="ARBA00022840"/>
    </source>
</evidence>
<evidence type="ECO:0000313" key="10">
    <source>
        <dbReference type="Proteomes" id="UP000054007"/>
    </source>
</evidence>
<evidence type="ECO:0008006" key="11">
    <source>
        <dbReference type="Google" id="ProtNLM"/>
    </source>
</evidence>
<evidence type="ECO:0000256" key="3">
    <source>
        <dbReference type="ARBA" id="ARBA00022741"/>
    </source>
</evidence>
<dbReference type="AlphaFoldDB" id="A0A0D7ARX9"/>
<dbReference type="GO" id="GO:0004335">
    <property type="term" value="F:galactokinase activity"/>
    <property type="evidence" value="ECO:0007669"/>
    <property type="project" value="TreeGrafter"/>
</dbReference>
<protein>
    <recommendedName>
        <fullName evidence="11">GHMP kinase N-terminal domain-containing protein</fullName>
    </recommendedName>
</protein>
<proteinExistence type="inferred from homology"/>
<dbReference type="Gene3D" id="1.20.1440.340">
    <property type="match status" value="1"/>
</dbReference>
<keyword evidence="4" id="KW-0418">Kinase</keyword>
<dbReference type="InterPro" id="IPR006204">
    <property type="entry name" value="GHMP_kinase_N_dom"/>
</dbReference>
<keyword evidence="3" id="KW-0547">Nucleotide-binding</keyword>
<feature type="region of interest" description="Disordered" evidence="6">
    <location>
        <begin position="1"/>
        <end position="60"/>
    </location>
</feature>
<evidence type="ECO:0000256" key="1">
    <source>
        <dbReference type="ARBA" id="ARBA00006566"/>
    </source>
</evidence>
<dbReference type="OrthoDB" id="187738at2759"/>
<dbReference type="STRING" id="1314674.A0A0D7ARX9"/>